<keyword evidence="4" id="KW-1185">Reference proteome</keyword>
<gene>
    <name evidence="3" type="ORF">V6N11_083990</name>
</gene>
<evidence type="ECO:0000256" key="1">
    <source>
        <dbReference type="SAM" id="MobiDB-lite"/>
    </source>
</evidence>
<reference evidence="3 4" key="1">
    <citation type="journal article" date="2024" name="G3 (Bethesda)">
        <title>Genome assembly of Hibiscus sabdariffa L. provides insights into metabolisms of medicinal natural products.</title>
        <authorList>
            <person name="Kim T."/>
        </authorList>
    </citation>
    <scope>NUCLEOTIDE SEQUENCE [LARGE SCALE GENOMIC DNA]</scope>
    <source>
        <strain evidence="3">TK-2024</strain>
        <tissue evidence="3">Old leaves</tissue>
    </source>
</reference>
<dbReference type="Proteomes" id="UP001396334">
    <property type="component" value="Unassembled WGS sequence"/>
</dbReference>
<dbReference type="InterPro" id="IPR025836">
    <property type="entry name" value="Zn_knuckle_CX2CX4HX4C"/>
</dbReference>
<feature type="region of interest" description="Disordered" evidence="1">
    <location>
        <begin position="280"/>
        <end position="377"/>
    </location>
</feature>
<accession>A0ABR2QD60</accession>
<comment type="caution">
    <text evidence="3">The sequence shown here is derived from an EMBL/GenBank/DDBJ whole genome shotgun (WGS) entry which is preliminary data.</text>
</comment>
<dbReference type="InterPro" id="IPR040256">
    <property type="entry name" value="At4g02000-like"/>
</dbReference>
<dbReference type="Pfam" id="PF14392">
    <property type="entry name" value="zf-CCHC_4"/>
    <property type="match status" value="1"/>
</dbReference>
<dbReference type="PANTHER" id="PTHR31286:SF167">
    <property type="entry name" value="OS09G0268800 PROTEIN"/>
    <property type="match status" value="1"/>
</dbReference>
<evidence type="ECO:0000259" key="2">
    <source>
        <dbReference type="Pfam" id="PF14392"/>
    </source>
</evidence>
<name>A0ABR2QD60_9ROSI</name>
<sequence length="377" mass="41412">MASNSFLQQLSDLDFTNEEQDMVFTPTFQWDSTTDDSNLLIIGKLVSSRAIDDLAVILGMISSLGVLGLLRTRGWLMLCSTQVSILMSILFNSMNIWVRIYSIPSVFRDDDNIAHQIGDSFGAMIGKVIKIGTHRIDLNMVDYLRVGIILDVTKPIRRCVAIGGNSSTLKICPLQYERLPLLCYRCGIIGHSLDLCATFKSSNSTKLQYGDWLCYIPTKRGKSSEPSKTAAATKEFGHTFQQINPFNPDTTTNKVVDKADVFTTEVVDDAVAAVEEGVTLPTTPNGSPVTMHTNGNATLPLATAPTQDVTIKTSPILDNDMGTNNTIPPTQAFRGNKRRSSMPDKSMTKRPHPQMSKLGLAAENSPEEVEIQPHRGK</sequence>
<proteinExistence type="predicted"/>
<evidence type="ECO:0000313" key="3">
    <source>
        <dbReference type="EMBL" id="KAK8998603.1"/>
    </source>
</evidence>
<dbReference type="EMBL" id="JBBPBN010000041">
    <property type="protein sequence ID" value="KAK8998603.1"/>
    <property type="molecule type" value="Genomic_DNA"/>
</dbReference>
<organism evidence="3 4">
    <name type="scientific">Hibiscus sabdariffa</name>
    <name type="common">roselle</name>
    <dbReference type="NCBI Taxonomy" id="183260"/>
    <lineage>
        <taxon>Eukaryota</taxon>
        <taxon>Viridiplantae</taxon>
        <taxon>Streptophyta</taxon>
        <taxon>Embryophyta</taxon>
        <taxon>Tracheophyta</taxon>
        <taxon>Spermatophyta</taxon>
        <taxon>Magnoliopsida</taxon>
        <taxon>eudicotyledons</taxon>
        <taxon>Gunneridae</taxon>
        <taxon>Pentapetalae</taxon>
        <taxon>rosids</taxon>
        <taxon>malvids</taxon>
        <taxon>Malvales</taxon>
        <taxon>Malvaceae</taxon>
        <taxon>Malvoideae</taxon>
        <taxon>Hibiscus</taxon>
    </lineage>
</organism>
<protein>
    <recommendedName>
        <fullName evidence="2">Zinc knuckle CX2CX4HX4C domain-containing protein</fullName>
    </recommendedName>
</protein>
<evidence type="ECO:0000313" key="4">
    <source>
        <dbReference type="Proteomes" id="UP001396334"/>
    </source>
</evidence>
<feature type="compositionally biased region" description="Polar residues" evidence="1">
    <location>
        <begin position="280"/>
        <end position="297"/>
    </location>
</feature>
<dbReference type="PANTHER" id="PTHR31286">
    <property type="entry name" value="GLYCINE-RICH CELL WALL STRUCTURAL PROTEIN 1.8-LIKE"/>
    <property type="match status" value="1"/>
</dbReference>
<feature type="compositionally biased region" description="Polar residues" evidence="1">
    <location>
        <begin position="304"/>
        <end position="313"/>
    </location>
</feature>
<feature type="domain" description="Zinc knuckle CX2CX4HX4C" evidence="2">
    <location>
        <begin position="150"/>
        <end position="196"/>
    </location>
</feature>